<dbReference type="Proteomes" id="UP000188605">
    <property type="component" value="Unassembled WGS sequence"/>
</dbReference>
<reference evidence="1" key="1">
    <citation type="submission" date="2016-08" db="EMBL/GenBank/DDBJ databases">
        <authorList>
            <person name="Ngugi D.K."/>
            <person name="Miyake S."/>
            <person name="Stingl U."/>
        </authorList>
    </citation>
    <scope>NUCLEOTIDE SEQUENCE</scope>
    <source>
        <strain evidence="1">SCG-B11WGA-EpuloA1</strain>
    </source>
</reference>
<protein>
    <submittedName>
        <fullName evidence="1">Uncharacterized protein</fullName>
    </submittedName>
</protein>
<organism evidence="1 2">
    <name type="scientific">Candidatus Epulonipiscium fishelsonii</name>
    <dbReference type="NCBI Taxonomy" id="77094"/>
    <lineage>
        <taxon>Bacteria</taxon>
        <taxon>Bacillati</taxon>
        <taxon>Bacillota</taxon>
        <taxon>Clostridia</taxon>
        <taxon>Lachnospirales</taxon>
        <taxon>Lachnospiraceae</taxon>
        <taxon>Candidatus Epulonipiscium</taxon>
    </lineage>
</organism>
<gene>
    <name evidence="1" type="ORF">AN396_04640</name>
</gene>
<dbReference type="EMBL" id="LJDB01000043">
    <property type="protein sequence ID" value="ONI41046.1"/>
    <property type="molecule type" value="Genomic_DNA"/>
</dbReference>
<accession>A0ACC8XDM9</accession>
<comment type="caution">
    <text evidence="1">The sequence shown here is derived from an EMBL/GenBank/DDBJ whole genome shotgun (WGS) entry which is preliminary data.</text>
</comment>
<keyword evidence="2" id="KW-1185">Reference proteome</keyword>
<sequence length="168" mass="18649">MTVKEAINKRKSIRSFTPQPISKETLDEVLEAGRMAPSARNCQEWKFIVFNNQDNEKSSDMLKACYDQSCVQQAPNLIVICSSTDLMMPCNQSIGTVSCSIAGAFMTLSATENNLGTVWLGRFDADKTKEILNLPENCVPVAILAIGHPADEGLPRSRKEFSEVIEYR</sequence>
<evidence type="ECO:0000313" key="1">
    <source>
        <dbReference type="EMBL" id="ONI41046.1"/>
    </source>
</evidence>
<evidence type="ECO:0000313" key="2">
    <source>
        <dbReference type="Proteomes" id="UP000188605"/>
    </source>
</evidence>
<name>A0ACC8XDM9_9FIRM</name>
<proteinExistence type="predicted"/>